<organism evidence="4 5">
    <name type="scientific">Candidatus Coprenecus avistercoris</name>
    <dbReference type="NCBI Taxonomy" id="2840730"/>
    <lineage>
        <taxon>Bacteria</taxon>
        <taxon>Pseudomonadati</taxon>
        <taxon>Bacteroidota</taxon>
        <taxon>Bacteroidia</taxon>
        <taxon>Bacteroidales</taxon>
        <taxon>Rikenellaceae</taxon>
        <taxon>Rikenellaceae incertae sedis</taxon>
        <taxon>Candidatus Coprenecus</taxon>
    </lineage>
</organism>
<proteinExistence type="inferred from homology"/>
<dbReference type="PROSITE" id="PS51257">
    <property type="entry name" value="PROKAR_LIPOPROTEIN"/>
    <property type="match status" value="1"/>
</dbReference>
<dbReference type="Pfam" id="PF25917">
    <property type="entry name" value="BSH_RND"/>
    <property type="match status" value="1"/>
</dbReference>
<dbReference type="NCBIfam" id="TIGR01730">
    <property type="entry name" value="RND_mfp"/>
    <property type="match status" value="1"/>
</dbReference>
<dbReference type="Gene3D" id="2.40.50.100">
    <property type="match status" value="1"/>
</dbReference>
<name>A0A9D1J6H9_9BACT</name>
<feature type="domain" description="CusB-like beta-barrel" evidence="3">
    <location>
        <begin position="208"/>
        <end position="275"/>
    </location>
</feature>
<evidence type="ECO:0000256" key="1">
    <source>
        <dbReference type="ARBA" id="ARBA00009477"/>
    </source>
</evidence>
<dbReference type="Pfam" id="PF25954">
    <property type="entry name" value="Beta-barrel_RND_2"/>
    <property type="match status" value="1"/>
</dbReference>
<dbReference type="Gene3D" id="2.40.420.20">
    <property type="match status" value="1"/>
</dbReference>
<dbReference type="InterPro" id="IPR058625">
    <property type="entry name" value="MdtA-like_BSH"/>
</dbReference>
<evidence type="ECO:0000259" key="2">
    <source>
        <dbReference type="Pfam" id="PF25917"/>
    </source>
</evidence>
<dbReference type="Proteomes" id="UP000886744">
    <property type="component" value="Unassembled WGS sequence"/>
</dbReference>
<dbReference type="GO" id="GO:0015562">
    <property type="term" value="F:efflux transmembrane transporter activity"/>
    <property type="evidence" value="ECO:0007669"/>
    <property type="project" value="TreeGrafter"/>
</dbReference>
<reference evidence="4" key="1">
    <citation type="submission" date="2020-10" db="EMBL/GenBank/DDBJ databases">
        <authorList>
            <person name="Gilroy R."/>
        </authorList>
    </citation>
    <scope>NUCLEOTIDE SEQUENCE</scope>
    <source>
        <strain evidence="4">ChiHjej13B12-12457</strain>
    </source>
</reference>
<feature type="domain" description="Multidrug resistance protein MdtA-like barrel-sandwich hybrid" evidence="2">
    <location>
        <begin position="72"/>
        <end position="182"/>
    </location>
</feature>
<dbReference type="PANTHER" id="PTHR30469">
    <property type="entry name" value="MULTIDRUG RESISTANCE PROTEIN MDTA"/>
    <property type="match status" value="1"/>
</dbReference>
<dbReference type="AlphaFoldDB" id="A0A9D1J6H9"/>
<comment type="caution">
    <text evidence="4">The sequence shown here is derived from an EMBL/GenBank/DDBJ whole genome shotgun (WGS) entry which is preliminary data.</text>
</comment>
<comment type="similarity">
    <text evidence="1">Belongs to the membrane fusion protein (MFP) (TC 8.A.1) family.</text>
</comment>
<protein>
    <submittedName>
        <fullName evidence="4">Efflux RND transporter periplasmic adaptor subunit</fullName>
    </submittedName>
</protein>
<evidence type="ECO:0000259" key="3">
    <source>
        <dbReference type="Pfam" id="PF25954"/>
    </source>
</evidence>
<evidence type="ECO:0000313" key="4">
    <source>
        <dbReference type="EMBL" id="HIR62665.1"/>
    </source>
</evidence>
<dbReference type="InterPro" id="IPR058792">
    <property type="entry name" value="Beta-barrel_RND_2"/>
</dbReference>
<dbReference type="InterPro" id="IPR006143">
    <property type="entry name" value="RND_pump_MFP"/>
</dbReference>
<evidence type="ECO:0000313" key="5">
    <source>
        <dbReference type="Proteomes" id="UP000886744"/>
    </source>
</evidence>
<accession>A0A9D1J6H9</accession>
<gene>
    <name evidence="4" type="ORF">IAC94_03965</name>
</gene>
<dbReference type="EMBL" id="DVHI01000051">
    <property type="protein sequence ID" value="HIR62665.1"/>
    <property type="molecule type" value="Genomic_DNA"/>
</dbReference>
<sequence length="359" mass="39273">MKKLMILPLLLLAAACGRNKNEMEDDTLTRLSQAVEGNYVDTMTLRLQDFTRQTISNGKLAAVRKSTLRFGTTGTIEQVNFINGQKVREGELIASLDQENASIALAQAENALSKARIDMNDVLIGFGYGDADTSNVPPATMAIARTRSGYDDAEQTYRKALSDLRGTKITAPFSGKVAGIKARVYENAPSEEFCTLIDDSSFEVTFPLLESEIPSVRTGMPVKISPFNNPGKTYTGRITAINPMVDEKGQIQITASVGNSDGNMMDGMNVRVTVEEIIPRQQVVPKSAVVMRDNQDVLFVYQSADSSARWVYVDILMSNSASHVVRVNQERNAQLELGDAVITSGNLNLAHESKVIVRQ</sequence>
<dbReference type="GO" id="GO:1990281">
    <property type="term" value="C:efflux pump complex"/>
    <property type="evidence" value="ECO:0007669"/>
    <property type="project" value="TreeGrafter"/>
</dbReference>
<reference evidence="4" key="2">
    <citation type="journal article" date="2021" name="PeerJ">
        <title>Extensive microbial diversity within the chicken gut microbiome revealed by metagenomics and culture.</title>
        <authorList>
            <person name="Gilroy R."/>
            <person name="Ravi A."/>
            <person name="Getino M."/>
            <person name="Pursley I."/>
            <person name="Horton D.L."/>
            <person name="Alikhan N.F."/>
            <person name="Baker D."/>
            <person name="Gharbi K."/>
            <person name="Hall N."/>
            <person name="Watson M."/>
            <person name="Adriaenssens E.M."/>
            <person name="Foster-Nyarko E."/>
            <person name="Jarju S."/>
            <person name="Secka A."/>
            <person name="Antonio M."/>
            <person name="Oren A."/>
            <person name="Chaudhuri R.R."/>
            <person name="La Ragione R."/>
            <person name="Hildebrand F."/>
            <person name="Pallen M.J."/>
        </authorList>
    </citation>
    <scope>NUCLEOTIDE SEQUENCE</scope>
    <source>
        <strain evidence="4">ChiHjej13B12-12457</strain>
    </source>
</reference>
<dbReference type="Gene3D" id="2.40.30.170">
    <property type="match status" value="1"/>
</dbReference>
<dbReference type="PANTHER" id="PTHR30469:SF11">
    <property type="entry name" value="BLL4320 PROTEIN"/>
    <property type="match status" value="1"/>
</dbReference>
<dbReference type="SUPFAM" id="SSF111369">
    <property type="entry name" value="HlyD-like secretion proteins"/>
    <property type="match status" value="1"/>
</dbReference>